<sequence>MEHELHFKRGKSIMMNMQNMMKQAQKLQKQMQVSQEEIKATTFVGKSAQDLVTAEFSGDRTLKSLTINPDVIDPEDPETLSEMTIAAVNDALSQIEKITEDKMGKFTKGLPF</sequence>
<keyword evidence="1 2" id="KW-0238">DNA-binding</keyword>
<dbReference type="NCBIfam" id="TIGR00103">
    <property type="entry name" value="DNA_YbaB_EbfC"/>
    <property type="match status" value="1"/>
</dbReference>
<comment type="similarity">
    <text evidence="2">Belongs to the YbaB/EbfC family.</text>
</comment>
<comment type="function">
    <text evidence="2">Binds to DNA and alters its conformation. May be involved in regulation of gene expression, nucleoid organization and DNA protection.</text>
</comment>
<dbReference type="Proteomes" id="UP001595987">
    <property type="component" value="Unassembled WGS sequence"/>
</dbReference>
<evidence type="ECO:0000256" key="2">
    <source>
        <dbReference type="HAMAP-Rule" id="MF_00274"/>
    </source>
</evidence>
<reference evidence="4" key="1">
    <citation type="journal article" date="2019" name="Int. J. Syst. Evol. Microbiol.">
        <title>The Global Catalogue of Microorganisms (GCM) 10K type strain sequencing project: providing services to taxonomists for standard genome sequencing and annotation.</title>
        <authorList>
            <consortium name="The Broad Institute Genomics Platform"/>
            <consortium name="The Broad Institute Genome Sequencing Center for Infectious Disease"/>
            <person name="Wu L."/>
            <person name="Ma J."/>
        </authorList>
    </citation>
    <scope>NUCLEOTIDE SEQUENCE [LARGE SCALE GENOMIC DNA]</scope>
    <source>
        <strain evidence="4">CCUG 63287</strain>
    </source>
</reference>
<dbReference type="RefSeq" id="WP_280520343.1">
    <property type="nucleotide sequence ID" value="NZ_BOVQ01000008.1"/>
</dbReference>
<evidence type="ECO:0000256" key="1">
    <source>
        <dbReference type="ARBA" id="ARBA00023125"/>
    </source>
</evidence>
<comment type="subcellular location">
    <subcellularLocation>
        <location evidence="2">Cytoplasm</location>
        <location evidence="2">Nucleoid</location>
    </subcellularLocation>
</comment>
<dbReference type="Gene3D" id="3.30.1310.10">
    <property type="entry name" value="Nucleoid-associated protein YbaB-like domain"/>
    <property type="match status" value="1"/>
</dbReference>
<name>A0ABV9JEE1_9LACT</name>
<evidence type="ECO:0000313" key="3">
    <source>
        <dbReference type="EMBL" id="MFC4651739.1"/>
    </source>
</evidence>
<comment type="caution">
    <text evidence="3">The sequence shown here is derived from an EMBL/GenBank/DDBJ whole genome shotgun (WGS) entry which is preliminary data.</text>
</comment>
<accession>A0ABV9JEE1</accession>
<proteinExistence type="inferred from homology"/>
<protein>
    <recommendedName>
        <fullName evidence="2">Nucleoid-associated protein ACFO26_02320</fullName>
    </recommendedName>
</protein>
<dbReference type="PIRSF" id="PIRSF004555">
    <property type="entry name" value="UCP004555"/>
    <property type="match status" value="1"/>
</dbReference>
<dbReference type="Pfam" id="PF02575">
    <property type="entry name" value="YbaB_DNA_bd"/>
    <property type="match status" value="1"/>
</dbReference>
<keyword evidence="2" id="KW-0963">Cytoplasm</keyword>
<dbReference type="PANTHER" id="PTHR33449:SF1">
    <property type="entry name" value="NUCLEOID-ASSOCIATED PROTEIN YBAB"/>
    <property type="match status" value="1"/>
</dbReference>
<organism evidence="3 4">
    <name type="scientific">Lactococcus nasutitermitis</name>
    <dbReference type="NCBI Taxonomy" id="1652957"/>
    <lineage>
        <taxon>Bacteria</taxon>
        <taxon>Bacillati</taxon>
        <taxon>Bacillota</taxon>
        <taxon>Bacilli</taxon>
        <taxon>Lactobacillales</taxon>
        <taxon>Streptococcaceae</taxon>
        <taxon>Lactococcus</taxon>
    </lineage>
</organism>
<dbReference type="EMBL" id="JBHSGD010000002">
    <property type="protein sequence ID" value="MFC4651739.1"/>
    <property type="molecule type" value="Genomic_DNA"/>
</dbReference>
<dbReference type="InterPro" id="IPR036894">
    <property type="entry name" value="YbaB-like_sf"/>
</dbReference>
<evidence type="ECO:0000313" key="4">
    <source>
        <dbReference type="Proteomes" id="UP001595987"/>
    </source>
</evidence>
<comment type="subunit">
    <text evidence="2">Homodimer.</text>
</comment>
<dbReference type="HAMAP" id="MF_00274">
    <property type="entry name" value="DNA_YbaB_EbfC"/>
    <property type="match status" value="1"/>
</dbReference>
<dbReference type="InterPro" id="IPR004401">
    <property type="entry name" value="YbaB/EbfC"/>
</dbReference>
<dbReference type="SUPFAM" id="SSF82607">
    <property type="entry name" value="YbaB-like"/>
    <property type="match status" value="1"/>
</dbReference>
<gene>
    <name evidence="3" type="ORF">ACFO26_02320</name>
</gene>
<dbReference type="PANTHER" id="PTHR33449">
    <property type="entry name" value="NUCLEOID-ASSOCIATED PROTEIN YBAB"/>
    <property type="match status" value="1"/>
</dbReference>
<keyword evidence="4" id="KW-1185">Reference proteome</keyword>